<feature type="region of interest" description="Disordered" evidence="5">
    <location>
        <begin position="577"/>
        <end position="603"/>
    </location>
</feature>
<feature type="region of interest" description="Disordered" evidence="5">
    <location>
        <begin position="876"/>
        <end position="1050"/>
    </location>
</feature>
<keyword evidence="7" id="KW-1185">Reference proteome</keyword>
<feature type="compositionally biased region" description="Polar residues" evidence="5">
    <location>
        <begin position="1716"/>
        <end position="1746"/>
    </location>
</feature>
<evidence type="ECO:0000256" key="2">
    <source>
        <dbReference type="ARBA" id="ARBA00022833"/>
    </source>
</evidence>
<sequence length="1829" mass="204092">MSRRPVSVHGMPSSVRAGDFSASFHEDTIHSSPLQSPTVPSTRSSSSASSSSSVGFHPHRTTSMDSLPTSAMVEKVEHIPTRTVGAAPRPNAKAMMFVKTGPAQLYLSATEQMKKAQTIKEMRRQVVKEDDEPDWQQSSAAADPQDDWRANLDKWKMTRRKINEDALERVIEVKKFENEMSQTRRKSKTFSEMREETGKRGLRRNLIVHDDQEADDISSLLNCDSGAAAPKPDDSFNSDYKTNENEDLNENNSITNSEFKSSNFSTTSSSSIKSTTREVVVKELLDQDNKDAKSDAGFCTGSDTGSDGQFHEDNISDTSSALGDKKETHDSLLDAGMQLKDEEAMSCSSMSSSKQETMEYTYDKAIEGYKQFAQTSAKKRTASLSNLASFDKIKTENVAPTGNISNKLNFFVKEMGKEFVKPSSEKVVIMREKNAKVDITKRRTMFEMSQSSSTINMTGNDSSKLDRRRSTDMTASTGNLRSKVASFEGFESPQEKSKTDATMKNSTVKKQLANFSSLSTEVITASKKRTPEKDKNFLQKLASFSNKESGEQTWRSESYDSPPKVSNTLKSKIASFEQLDQREQSSNFRHDETQRSEERSVSTERLSWTSVKKLEVKVSPIINNETTLRNKSKLTENARKAPSVSRVTPFIEVSLGDEKFVDPKRSSHNDPQKRFTVYETIESVQMTDVHGDSAPMYSIFKDGTEAFQDESRVSKSPLASRAEEAKQESTFGPRISSSASASVADSADCPPLNLKGDLSATEAPISTSSPRTADEKSAYIRGCGLADEQQPIYDDVLNTEQPLNTEKPNTEQLMNTEKPNTEKLMYAEQLINTEKPNTEQPTNTEQPNTQKTTDGAARHHTYSDDDINEAISETETVAHSVSSYGKSLSTQVPPKRQLPTIPPTPYKPLTSPSFSSVPAPRPVVFENWSTSGGPIAPPSEPPPPPPPEEDDSDCDQEVSHPTGDRWSTDGVSFEHPSICSPTPSDTPSLVHSEASSKTSSSTREELRRRRSNFLGTSQSDTGACEAESSLLQQQQQEADRKLQEARRSLQQPTAQILNDIDQSRNARDVTRHRYTWEDRVRADTSARPDNLNDTDDGYNYHSKLQELEVEMLRHDRTVINRTISQQQQQLSSGLDIYDDVVPDVPKSDSLATASSQNPQNVRAQNGISYAQNPHTQKSSSVSINNRSDDRQPSIPRADNSQPDISTRQQRAPTASNQPSNSVNYEPKYPNNNYHQPPDTRSGSYQHQDDIREQNSYSSSNYEHNESEKMVSYREQSYSINKNYASEKMYPEDSVPPPEKPMRSYTTCYDSTQPTQPNPPEPMPRKILPPLPKETEELDYTEGPQQHLSRQSRQALSAMPRNRLSDGESWIKRKPDTNRDYSKHWLIQEAEQRRLEQQDHRTSLRQQNAANSVGYPPKIESHSTTSIGSANFTSPYLNANDSHLPRSSDITLNRGLDPMNRAPDPMNRALDPMNRALDPMNRVLDPMNRALDPMNRALDPMNKGLEPMIRASEAIGRLNDSRTSELLLGAGDSKIATRDQQTPTNRNTNPNSWMNQATTYQPLPSPSVDSTARSTEKPLPESIINSITQRVNNRSRPSSDNNSSGRPSPYTTSITGSNSNLHHAASVSSSGHSYGTTDENYHDYMNAEVLHSNYQNYHQPQTDDLTMNQQLYANYPTRPPYTRDHDTLSNGNHPHRQQQNIYDISTPPSIHHHNLHESPQSSPSIQSNLNASQTIDNGSPNTTSSSTDDQRLLSVSGKKKCSHCSEELGRGAAMIIESLRLFYHIPCFVCCVCGVQLGNGKAGADVRVRNHALHCHNCYSNDQGMKFSKV</sequence>
<feature type="region of interest" description="Disordered" evidence="5">
    <location>
        <begin position="1400"/>
        <end position="1424"/>
    </location>
</feature>
<evidence type="ECO:0000256" key="4">
    <source>
        <dbReference type="PROSITE-ProRule" id="PRU00125"/>
    </source>
</evidence>
<feature type="compositionally biased region" description="Polar residues" evidence="5">
    <location>
        <begin position="876"/>
        <end position="892"/>
    </location>
</feature>
<dbReference type="CTD" id="40583"/>
<feature type="compositionally biased region" description="Polar residues" evidence="5">
    <location>
        <begin position="1149"/>
        <end position="1185"/>
    </location>
</feature>
<feature type="compositionally biased region" description="Low complexity" evidence="5">
    <location>
        <begin position="1537"/>
        <end position="1550"/>
    </location>
</feature>
<name>A0A8B7NMM2_HYAAZ</name>
<reference evidence="8" key="1">
    <citation type="submission" date="2025-08" db="UniProtKB">
        <authorList>
            <consortium name="RefSeq"/>
        </authorList>
    </citation>
    <scope>IDENTIFICATION</scope>
    <source>
        <tissue evidence="8">Whole organism</tissue>
    </source>
</reference>
<feature type="compositionally biased region" description="Polar residues" evidence="5">
    <location>
        <begin position="1687"/>
        <end position="1707"/>
    </location>
</feature>
<evidence type="ECO:0000259" key="6">
    <source>
        <dbReference type="PROSITE" id="PS50023"/>
    </source>
</evidence>
<feature type="region of interest" description="Disordered" evidence="5">
    <location>
        <begin position="222"/>
        <end position="275"/>
    </location>
</feature>
<dbReference type="GO" id="GO:0030155">
    <property type="term" value="P:regulation of cell adhesion"/>
    <property type="evidence" value="ECO:0007669"/>
    <property type="project" value="InterPro"/>
</dbReference>
<feature type="compositionally biased region" description="Polar residues" evidence="5">
    <location>
        <begin position="1551"/>
        <end position="1572"/>
    </location>
</feature>
<dbReference type="Pfam" id="PF15949">
    <property type="entry name" value="DUF4757"/>
    <property type="match status" value="1"/>
</dbReference>
<feature type="compositionally biased region" description="Low complexity" evidence="5">
    <location>
        <begin position="1591"/>
        <end position="1608"/>
    </location>
</feature>
<feature type="domain" description="LIM zinc-binding" evidence="6">
    <location>
        <begin position="1758"/>
        <end position="1824"/>
    </location>
</feature>
<feature type="compositionally biased region" description="Pro residues" evidence="5">
    <location>
        <begin position="935"/>
        <end position="946"/>
    </location>
</feature>
<feature type="compositionally biased region" description="Polar residues" evidence="5">
    <location>
        <begin position="1342"/>
        <end position="1354"/>
    </location>
</feature>
<feature type="region of interest" description="Disordered" evidence="5">
    <location>
        <begin position="449"/>
        <end position="475"/>
    </location>
</feature>
<feature type="compositionally biased region" description="Low complexity" evidence="5">
    <location>
        <begin position="992"/>
        <end position="1001"/>
    </location>
</feature>
<dbReference type="InterPro" id="IPR001781">
    <property type="entry name" value="Znf_LIM"/>
</dbReference>
<evidence type="ECO:0000256" key="3">
    <source>
        <dbReference type="ARBA" id="ARBA00023038"/>
    </source>
</evidence>
<feature type="region of interest" description="Disordered" evidence="5">
    <location>
        <begin position="1528"/>
        <end position="1633"/>
    </location>
</feature>
<proteinExistence type="predicted"/>
<feature type="region of interest" description="Disordered" evidence="5">
    <location>
        <begin position="1139"/>
        <end position="1248"/>
    </location>
</feature>
<evidence type="ECO:0000256" key="1">
    <source>
        <dbReference type="ARBA" id="ARBA00022723"/>
    </source>
</evidence>
<protein>
    <submittedName>
        <fullName evidence="8">Uncharacterized protein LOC108671835 isoform X1</fullName>
    </submittedName>
</protein>
<organism evidence="7 8">
    <name type="scientific">Hyalella azteca</name>
    <name type="common">Amphipod</name>
    <dbReference type="NCBI Taxonomy" id="294128"/>
    <lineage>
        <taxon>Eukaryota</taxon>
        <taxon>Metazoa</taxon>
        <taxon>Ecdysozoa</taxon>
        <taxon>Arthropoda</taxon>
        <taxon>Crustacea</taxon>
        <taxon>Multicrustacea</taxon>
        <taxon>Malacostraca</taxon>
        <taxon>Eumalacostraca</taxon>
        <taxon>Peracarida</taxon>
        <taxon>Amphipoda</taxon>
        <taxon>Senticaudata</taxon>
        <taxon>Talitrida</taxon>
        <taxon>Talitroidea</taxon>
        <taxon>Hyalellidae</taxon>
        <taxon>Hyalella</taxon>
    </lineage>
</organism>
<feature type="region of interest" description="Disordered" evidence="5">
    <location>
        <begin position="1307"/>
        <end position="1375"/>
    </location>
</feature>
<dbReference type="PANTHER" id="PTHR46767:SF1">
    <property type="entry name" value="LIM DOMAIN ONLY PROTEIN 7"/>
    <property type="match status" value="1"/>
</dbReference>
<feature type="region of interest" description="Disordered" evidence="5">
    <location>
        <begin position="1673"/>
        <end position="1750"/>
    </location>
</feature>
<dbReference type="CDD" id="cd08368">
    <property type="entry name" value="LIM"/>
    <property type="match status" value="1"/>
</dbReference>
<feature type="compositionally biased region" description="Polar residues" evidence="5">
    <location>
        <begin position="449"/>
        <end position="462"/>
    </location>
</feature>
<feature type="compositionally biased region" description="Polar residues" evidence="5">
    <location>
        <begin position="833"/>
        <end position="853"/>
    </location>
</feature>
<feature type="compositionally biased region" description="Polar residues" evidence="5">
    <location>
        <begin position="1609"/>
        <end position="1620"/>
    </location>
</feature>
<feature type="region of interest" description="Disordered" evidence="5">
    <location>
        <begin position="1"/>
        <end position="67"/>
    </location>
</feature>
<gene>
    <name evidence="8" type="primary">LOC108671835</name>
</gene>
<dbReference type="GeneID" id="108671835"/>
<feature type="region of interest" description="Disordered" evidence="5">
    <location>
        <begin position="833"/>
        <end position="860"/>
    </location>
</feature>
<dbReference type="InterPro" id="IPR029978">
    <property type="entry name" value="LMO-7"/>
</dbReference>
<feature type="compositionally biased region" description="Low complexity" evidence="5">
    <location>
        <begin position="1025"/>
        <end position="1036"/>
    </location>
</feature>
<feature type="compositionally biased region" description="Low complexity" evidence="5">
    <location>
        <begin position="255"/>
        <end position="274"/>
    </location>
</feature>
<feature type="compositionally biased region" description="Low complexity" evidence="5">
    <location>
        <begin position="1621"/>
        <end position="1632"/>
    </location>
</feature>
<dbReference type="RefSeq" id="XP_018014917.1">
    <property type="nucleotide sequence ID" value="XM_018159428.2"/>
</dbReference>
<feature type="compositionally biased region" description="Polar residues" evidence="5">
    <location>
        <begin position="979"/>
        <end position="989"/>
    </location>
</feature>
<accession>A0A8B7NMM2</accession>
<dbReference type="KEGG" id="hazt:108671835"/>
<dbReference type="InterPro" id="IPR031865">
    <property type="entry name" value="DUF4757"/>
</dbReference>
<dbReference type="Proteomes" id="UP000694843">
    <property type="component" value="Unplaced"/>
</dbReference>
<dbReference type="GO" id="GO:0023051">
    <property type="term" value="P:regulation of signaling"/>
    <property type="evidence" value="ECO:0007669"/>
    <property type="project" value="InterPro"/>
</dbReference>
<feature type="compositionally biased region" description="Pro residues" evidence="5">
    <location>
        <begin position="1315"/>
        <end position="1331"/>
    </location>
</feature>
<feature type="compositionally biased region" description="Low complexity" evidence="5">
    <location>
        <begin position="736"/>
        <end position="748"/>
    </location>
</feature>
<dbReference type="Pfam" id="PF00412">
    <property type="entry name" value="LIM"/>
    <property type="match status" value="1"/>
</dbReference>
<feature type="compositionally biased region" description="Basic and acidic residues" evidence="5">
    <location>
        <begin position="1037"/>
        <end position="1047"/>
    </location>
</feature>
<dbReference type="PROSITE" id="PS50023">
    <property type="entry name" value="LIM_DOMAIN_2"/>
    <property type="match status" value="1"/>
</dbReference>
<feature type="region of interest" description="Disordered" evidence="5">
    <location>
        <begin position="708"/>
        <end position="776"/>
    </location>
</feature>
<keyword evidence="3 4" id="KW-0440">LIM domain</keyword>
<dbReference type="OrthoDB" id="6382355at2759"/>
<feature type="compositionally biased region" description="Polar residues" evidence="5">
    <location>
        <begin position="1198"/>
        <end position="1245"/>
    </location>
</feature>
<dbReference type="PROSITE" id="PS00478">
    <property type="entry name" value="LIM_DOMAIN_1"/>
    <property type="match status" value="1"/>
</dbReference>
<dbReference type="PANTHER" id="PTHR46767">
    <property type="entry name" value="LIM DOMAIN ONLY PROTEIN 7"/>
    <property type="match status" value="1"/>
</dbReference>
<evidence type="ECO:0000313" key="7">
    <source>
        <dbReference type="Proteomes" id="UP000694843"/>
    </source>
</evidence>
<evidence type="ECO:0000313" key="8">
    <source>
        <dbReference type="RefSeq" id="XP_018014917.1"/>
    </source>
</evidence>
<evidence type="ECO:0000256" key="5">
    <source>
        <dbReference type="SAM" id="MobiDB-lite"/>
    </source>
</evidence>
<feature type="compositionally biased region" description="Basic and acidic residues" evidence="5">
    <location>
        <begin position="579"/>
        <end position="602"/>
    </location>
</feature>
<keyword evidence="2 4" id="KW-0862">Zinc</keyword>
<dbReference type="Gene3D" id="2.10.110.10">
    <property type="entry name" value="Cysteine Rich Protein"/>
    <property type="match status" value="1"/>
</dbReference>
<dbReference type="SMART" id="SM00132">
    <property type="entry name" value="LIM"/>
    <property type="match status" value="1"/>
</dbReference>
<feature type="region of interest" description="Disordered" evidence="5">
    <location>
        <begin position="548"/>
        <end position="567"/>
    </location>
</feature>
<keyword evidence="1 4" id="KW-0479">Metal-binding</keyword>
<feature type="compositionally biased region" description="Acidic residues" evidence="5">
    <location>
        <begin position="947"/>
        <end position="956"/>
    </location>
</feature>
<dbReference type="GO" id="GO:0046872">
    <property type="term" value="F:metal ion binding"/>
    <property type="evidence" value="ECO:0007669"/>
    <property type="project" value="UniProtKB-KW"/>
</dbReference>
<feature type="compositionally biased region" description="Low complexity" evidence="5">
    <location>
        <begin position="36"/>
        <end position="54"/>
    </location>
</feature>
<feature type="compositionally biased region" description="Basic and acidic residues" evidence="5">
    <location>
        <begin position="1362"/>
        <end position="1375"/>
    </location>
</feature>